<dbReference type="Proteomes" id="UP000076715">
    <property type="component" value="Unassembled WGS sequence"/>
</dbReference>
<organism evidence="1 2">
    <name type="scientific">Aquimarina aggregata</name>
    <dbReference type="NCBI Taxonomy" id="1642818"/>
    <lineage>
        <taxon>Bacteria</taxon>
        <taxon>Pseudomonadati</taxon>
        <taxon>Bacteroidota</taxon>
        <taxon>Flavobacteriia</taxon>
        <taxon>Flavobacteriales</taxon>
        <taxon>Flavobacteriaceae</taxon>
        <taxon>Aquimarina</taxon>
    </lineage>
</organism>
<protein>
    <submittedName>
        <fullName evidence="1">Uncharacterized protein</fullName>
    </submittedName>
</protein>
<dbReference type="STRING" id="1642818.AWE51_13545"/>
<sequence length="160" mass="18178">MKKQLLFIVGLFLLTIISCSKEDSSEITISEKEDLVKQTLIEFNNSAVKTGKLDDFTKIISRKSFEKDFTTIQLEVLFQDFLGDQTQEFINLYNILIDLEITPEEFFIIASQFDYLRINLRMSLSKESNSDACSIAAAGDSSSIIRAILTWAYECESESA</sequence>
<reference evidence="1 2" key="1">
    <citation type="submission" date="2016-01" db="EMBL/GenBank/DDBJ databases">
        <title>The draft genome sequence of Aquimarina sp. RZW4-3-2.</title>
        <authorList>
            <person name="Wang Y."/>
        </authorList>
    </citation>
    <scope>NUCLEOTIDE SEQUENCE [LARGE SCALE GENOMIC DNA]</scope>
    <source>
        <strain evidence="1 2">RZW4-3-2</strain>
    </source>
</reference>
<keyword evidence="2" id="KW-1185">Reference proteome</keyword>
<gene>
    <name evidence="1" type="ORF">AWE51_13545</name>
</gene>
<evidence type="ECO:0000313" key="1">
    <source>
        <dbReference type="EMBL" id="KZS38617.1"/>
    </source>
</evidence>
<dbReference type="PROSITE" id="PS51257">
    <property type="entry name" value="PROKAR_LIPOPROTEIN"/>
    <property type="match status" value="1"/>
</dbReference>
<accession>A0A162XG76</accession>
<comment type="caution">
    <text evidence="1">The sequence shown here is derived from an EMBL/GenBank/DDBJ whole genome shotgun (WGS) entry which is preliminary data.</text>
</comment>
<dbReference type="EMBL" id="LQRT01000046">
    <property type="protein sequence ID" value="KZS38617.1"/>
    <property type="molecule type" value="Genomic_DNA"/>
</dbReference>
<dbReference type="OrthoDB" id="1161781at2"/>
<name>A0A162XG76_9FLAO</name>
<evidence type="ECO:0000313" key="2">
    <source>
        <dbReference type="Proteomes" id="UP000076715"/>
    </source>
</evidence>
<dbReference type="RefSeq" id="WP_066318093.1">
    <property type="nucleotide sequence ID" value="NZ_LQRT01000046.1"/>
</dbReference>
<proteinExistence type="predicted"/>
<dbReference type="AlphaFoldDB" id="A0A162XG76"/>